<reference evidence="2 3" key="1">
    <citation type="journal article" date="2009" name="Nature">
        <title>The Sorghum bicolor genome and the diversification of grasses.</title>
        <authorList>
            <person name="Paterson A.H."/>
            <person name="Bowers J.E."/>
            <person name="Bruggmann R."/>
            <person name="Dubchak I."/>
            <person name="Grimwood J."/>
            <person name="Gundlach H."/>
            <person name="Haberer G."/>
            <person name="Hellsten U."/>
            <person name="Mitros T."/>
            <person name="Poliakov A."/>
            <person name="Schmutz J."/>
            <person name="Spannagl M."/>
            <person name="Tang H."/>
            <person name="Wang X."/>
            <person name="Wicker T."/>
            <person name="Bharti A.K."/>
            <person name="Chapman J."/>
            <person name="Feltus F.A."/>
            <person name="Gowik U."/>
            <person name="Grigoriev I.V."/>
            <person name="Lyons E."/>
            <person name="Maher C.A."/>
            <person name="Martis M."/>
            <person name="Narechania A."/>
            <person name="Otillar R.P."/>
            <person name="Penning B.W."/>
            <person name="Salamov A.A."/>
            <person name="Wang Y."/>
            <person name="Zhang L."/>
            <person name="Carpita N.C."/>
            <person name="Freeling M."/>
            <person name="Gingle A.R."/>
            <person name="Hash C.T."/>
            <person name="Keller B."/>
            <person name="Klein P."/>
            <person name="Kresovich S."/>
            <person name="McCann M.C."/>
            <person name="Ming R."/>
            <person name="Peterson D.G."/>
            <person name="Mehboob-ur-Rahman"/>
            <person name="Ware D."/>
            <person name="Westhoff P."/>
            <person name="Mayer K.F."/>
            <person name="Messing J."/>
            <person name="Rokhsar D.S."/>
        </authorList>
    </citation>
    <scope>NUCLEOTIDE SEQUENCE [LARGE SCALE GENOMIC DNA]</scope>
    <source>
        <strain evidence="3">cv. BTx623</strain>
    </source>
</reference>
<feature type="region of interest" description="Disordered" evidence="1">
    <location>
        <begin position="22"/>
        <end position="57"/>
    </location>
</feature>
<dbReference type="AlphaFoldDB" id="A0A1Z5SB24"/>
<dbReference type="Gramene" id="OQU93121">
    <property type="protein sequence ID" value="OQU93121"/>
    <property type="gene ID" value="SORBI_3001G481201"/>
</dbReference>
<gene>
    <name evidence="2" type="ORF">SORBI_3001G481201</name>
</gene>
<reference evidence="3" key="2">
    <citation type="journal article" date="2018" name="Plant J.">
        <title>The Sorghum bicolor reference genome: improved assembly, gene annotations, a transcriptome atlas, and signatures of genome organization.</title>
        <authorList>
            <person name="McCormick R.F."/>
            <person name="Truong S.K."/>
            <person name="Sreedasyam A."/>
            <person name="Jenkins J."/>
            <person name="Shu S."/>
            <person name="Sims D."/>
            <person name="Kennedy M."/>
            <person name="Amirebrahimi M."/>
            <person name="Weers B.D."/>
            <person name="McKinley B."/>
            <person name="Mattison A."/>
            <person name="Morishige D.T."/>
            <person name="Grimwood J."/>
            <person name="Schmutz J."/>
            <person name="Mullet J.E."/>
        </authorList>
    </citation>
    <scope>NUCLEOTIDE SEQUENCE [LARGE SCALE GENOMIC DNA]</scope>
    <source>
        <strain evidence="3">cv. BTx623</strain>
    </source>
</reference>
<dbReference type="InParanoid" id="A0A1Z5SB24"/>
<evidence type="ECO:0000313" key="3">
    <source>
        <dbReference type="Proteomes" id="UP000000768"/>
    </source>
</evidence>
<feature type="region of interest" description="Disordered" evidence="1">
    <location>
        <begin position="78"/>
        <end position="102"/>
    </location>
</feature>
<dbReference type="EMBL" id="CM000760">
    <property type="protein sequence ID" value="OQU93121.1"/>
    <property type="molecule type" value="Genomic_DNA"/>
</dbReference>
<dbReference type="Proteomes" id="UP000000768">
    <property type="component" value="Chromosome 1"/>
</dbReference>
<feature type="compositionally biased region" description="Polar residues" evidence="1">
    <location>
        <begin position="34"/>
        <end position="44"/>
    </location>
</feature>
<protein>
    <submittedName>
        <fullName evidence="2">Uncharacterized protein</fullName>
    </submittedName>
</protein>
<evidence type="ECO:0000256" key="1">
    <source>
        <dbReference type="SAM" id="MobiDB-lite"/>
    </source>
</evidence>
<proteinExistence type="predicted"/>
<name>A0A1Z5SB24_SORBI</name>
<sequence>MPWSAAALLCTASALNRLSSDSYAPASKKANWSPKRSASNSASGSEPEEARGDASSSVLSGSVLGRFLSPLWPASTSTAGDSSYADSTPCHEKSGSAPELSPAASSAASCFKAVDEGGVGGAGALAAGWGPSGGGGGGGEVELGPGSADVERGVVVGERGGLGGGEGAEPDADALDGVADLGGPLAPRAAPDAPVLLRGLPAPDRLLLARRPGLRRWGRRGAEDEGGLALHHLRHLLVLVRVLVELPERGLEVVGLPLAALAAGPRRATATATAASRRARDELGEDRTTTHLRSAPVSLLACLLVWLALVESYASELFSVCLGMDVEFSGRRGALK</sequence>
<keyword evidence="3" id="KW-1185">Reference proteome</keyword>
<organism evidence="2 3">
    <name type="scientific">Sorghum bicolor</name>
    <name type="common">Sorghum</name>
    <name type="synonym">Sorghum vulgare</name>
    <dbReference type="NCBI Taxonomy" id="4558"/>
    <lineage>
        <taxon>Eukaryota</taxon>
        <taxon>Viridiplantae</taxon>
        <taxon>Streptophyta</taxon>
        <taxon>Embryophyta</taxon>
        <taxon>Tracheophyta</taxon>
        <taxon>Spermatophyta</taxon>
        <taxon>Magnoliopsida</taxon>
        <taxon>Liliopsida</taxon>
        <taxon>Poales</taxon>
        <taxon>Poaceae</taxon>
        <taxon>PACMAD clade</taxon>
        <taxon>Panicoideae</taxon>
        <taxon>Andropogonodae</taxon>
        <taxon>Andropogoneae</taxon>
        <taxon>Sorghinae</taxon>
        <taxon>Sorghum</taxon>
    </lineage>
</organism>
<accession>A0A1Z5SB24</accession>
<evidence type="ECO:0000313" key="2">
    <source>
        <dbReference type="EMBL" id="OQU93121.1"/>
    </source>
</evidence>